<dbReference type="EMBL" id="LNJQ01000001">
    <property type="protein sequence ID" value="KWZ44050.1"/>
    <property type="molecule type" value="Genomic_DNA"/>
</dbReference>
<name>A0ABR5THJ2_9BURK</name>
<accession>A0ABR5THJ2</accession>
<proteinExistence type="predicted"/>
<protein>
    <submittedName>
        <fullName evidence="2">Uncharacterized protein</fullName>
    </submittedName>
</protein>
<reference evidence="2 3" key="1">
    <citation type="submission" date="2015-11" db="EMBL/GenBank/DDBJ databases">
        <authorList>
            <person name="Sahl J."/>
            <person name="Wagner D."/>
            <person name="Keim P."/>
        </authorList>
    </citation>
    <scope>NUCLEOTIDE SEQUENCE [LARGE SCALE GENOMIC DNA]</scope>
    <source>
        <strain evidence="2 3">BDU18</strain>
    </source>
</reference>
<feature type="compositionally biased region" description="Basic and acidic residues" evidence="1">
    <location>
        <begin position="70"/>
        <end position="92"/>
    </location>
</feature>
<comment type="caution">
    <text evidence="2">The sequence shown here is derived from an EMBL/GenBank/DDBJ whole genome shotgun (WGS) entry which is preliminary data.</text>
</comment>
<evidence type="ECO:0000313" key="3">
    <source>
        <dbReference type="Proteomes" id="UP000070255"/>
    </source>
</evidence>
<evidence type="ECO:0000256" key="1">
    <source>
        <dbReference type="SAM" id="MobiDB-lite"/>
    </source>
</evidence>
<organism evidence="2 3">
    <name type="scientific">Burkholderia savannae</name>
    <dbReference type="NCBI Taxonomy" id="1637837"/>
    <lineage>
        <taxon>Bacteria</taxon>
        <taxon>Pseudomonadati</taxon>
        <taxon>Pseudomonadota</taxon>
        <taxon>Betaproteobacteria</taxon>
        <taxon>Burkholderiales</taxon>
        <taxon>Burkholderiaceae</taxon>
        <taxon>Burkholderia</taxon>
        <taxon>pseudomallei group</taxon>
    </lineage>
</organism>
<keyword evidence="3" id="KW-1185">Reference proteome</keyword>
<gene>
    <name evidence="2" type="ORF">WS72_15115</name>
</gene>
<dbReference type="Proteomes" id="UP000070255">
    <property type="component" value="Unassembled WGS sequence"/>
</dbReference>
<evidence type="ECO:0000313" key="2">
    <source>
        <dbReference type="EMBL" id="KWZ44050.1"/>
    </source>
</evidence>
<sequence length="106" mass="11764">MWPLDAYLDNRGNDFSLAASKRFETARFGRIRHRRAAAHLDGDSGVRRAMGTATPCARRLNAGGPAAIRGTRDRVGVGRDARMTARRTEPRGRSRRSARIPTASFR</sequence>
<feature type="region of interest" description="Disordered" evidence="1">
    <location>
        <begin position="57"/>
        <end position="106"/>
    </location>
</feature>